<evidence type="ECO:0000256" key="1">
    <source>
        <dbReference type="SAM" id="MobiDB-lite"/>
    </source>
</evidence>
<reference evidence="3" key="1">
    <citation type="submission" date="2021-02" db="EMBL/GenBank/DDBJ databases">
        <title>Skermanella TT6 skin isolate.</title>
        <authorList>
            <person name="Lee K."/>
            <person name="Ganzorig M."/>
        </authorList>
    </citation>
    <scope>NUCLEOTIDE SEQUENCE</scope>
    <source>
        <strain evidence="3">TT6</strain>
    </source>
</reference>
<keyword evidence="2" id="KW-0472">Membrane</keyword>
<name>A0ABX7B4E8_9PROT</name>
<evidence type="ECO:0000256" key="2">
    <source>
        <dbReference type="SAM" id="Phobius"/>
    </source>
</evidence>
<gene>
    <name evidence="3" type="ORF">IGS68_22175</name>
</gene>
<feature type="region of interest" description="Disordered" evidence="1">
    <location>
        <begin position="1"/>
        <end position="56"/>
    </location>
</feature>
<organism evidence="3 4">
    <name type="scientific">Skermanella cutis</name>
    <dbReference type="NCBI Taxonomy" id="2775420"/>
    <lineage>
        <taxon>Bacteria</taxon>
        <taxon>Pseudomonadati</taxon>
        <taxon>Pseudomonadota</taxon>
        <taxon>Alphaproteobacteria</taxon>
        <taxon>Rhodospirillales</taxon>
        <taxon>Azospirillaceae</taxon>
        <taxon>Skermanella</taxon>
    </lineage>
</organism>
<feature type="transmembrane region" description="Helical" evidence="2">
    <location>
        <begin position="206"/>
        <end position="230"/>
    </location>
</feature>
<dbReference type="Proteomes" id="UP000595197">
    <property type="component" value="Chromosome"/>
</dbReference>
<feature type="compositionally biased region" description="Basic and acidic residues" evidence="1">
    <location>
        <begin position="28"/>
        <end position="56"/>
    </location>
</feature>
<evidence type="ECO:0008006" key="5">
    <source>
        <dbReference type="Google" id="ProtNLM"/>
    </source>
</evidence>
<feature type="region of interest" description="Disordered" evidence="1">
    <location>
        <begin position="78"/>
        <end position="100"/>
    </location>
</feature>
<accession>A0ABX7B4E8</accession>
<evidence type="ECO:0000313" key="4">
    <source>
        <dbReference type="Proteomes" id="UP000595197"/>
    </source>
</evidence>
<protein>
    <recommendedName>
        <fullName evidence="5">DUF1640 domain-containing protein</fullName>
    </recommendedName>
</protein>
<proteinExistence type="predicted"/>
<dbReference type="EMBL" id="CP067420">
    <property type="protein sequence ID" value="QQP88700.1"/>
    <property type="molecule type" value="Genomic_DNA"/>
</dbReference>
<keyword evidence="2" id="KW-0812">Transmembrane</keyword>
<keyword evidence="2" id="KW-1133">Transmembrane helix</keyword>
<sequence length="232" mass="25233">MSRAPSQRHGTEAGIDPTAPDGMAPDHGAPDDRTPDEPAKEREVTQSVRDRIPDDRTLEELASDLRALSGQIMTARVMGLDGRPDPAPPAEDDGSHGRALPPAARMVGDLLSAELGRTLAPTLERTMEQAGARQREELASLLLNHTQGMRATADRVDRLMRRLEADREREELLGRALIDRLDALAVRQEELEALIRHQRRSLVPDWVAGLLALAAVGISIGSALAIHFGIQP</sequence>
<keyword evidence="4" id="KW-1185">Reference proteome</keyword>
<dbReference type="RefSeq" id="WP_201073972.1">
    <property type="nucleotide sequence ID" value="NZ_CP067420.1"/>
</dbReference>
<evidence type="ECO:0000313" key="3">
    <source>
        <dbReference type="EMBL" id="QQP88700.1"/>
    </source>
</evidence>